<dbReference type="Gene3D" id="3.40.50.1820">
    <property type="entry name" value="alpha/beta hydrolase"/>
    <property type="match status" value="1"/>
</dbReference>
<evidence type="ECO:0000259" key="3">
    <source>
        <dbReference type="Pfam" id="PF02230"/>
    </source>
</evidence>
<feature type="domain" description="Phospholipase/carboxylesterase/thioesterase" evidence="3">
    <location>
        <begin position="132"/>
        <end position="339"/>
    </location>
</feature>
<dbReference type="GO" id="GO:0008474">
    <property type="term" value="F:palmitoyl-(protein) hydrolase activity"/>
    <property type="evidence" value="ECO:0007669"/>
    <property type="project" value="TreeGrafter"/>
</dbReference>
<sequence length="346" mass="37633">MLFGPTTWWITQFHLPPQVLIPTALGHWDKYIFQENMKTGPDICVKRTQHLASNTHKWEIEVSWVANPAVLPSVAIGRVEFPTGESKTRDGYTGTRTPDPSITPAKPARALMGNLCLPSLHAAESAHLSIVPRTTHSATVIWLHGLGDSGHPWHTRVLDAKPLPGVKYIFPSASFRRVTVNGGMMMPAWFDVYGLRPEDKEDEAGIDRSGRVVADLVQAEVEAGISSTNIFLVGFSQGGAVAVHAAYRLLPSLQLGGVVLLSSYLPLASTFAVKGNNSQKTPAMFCHGDRDMLIPPSYAQKSTDALCNAGVTASIRMYKSVGHAVSECEMDDVRQFVHTRLVAAAK</sequence>
<keyword evidence="6" id="KW-1185">Reference proteome</keyword>
<accession>A0A485LJ34</accession>
<keyword evidence="2" id="KW-0378">Hydrolase</keyword>
<protein>
    <submittedName>
        <fullName evidence="5">Aste57867_22002 protein</fullName>
    </submittedName>
</protein>
<dbReference type="PANTHER" id="PTHR10655:SF17">
    <property type="entry name" value="LYSOPHOSPHOLIPASE-LIKE PROTEIN 1"/>
    <property type="match status" value="1"/>
</dbReference>
<evidence type="ECO:0000313" key="5">
    <source>
        <dbReference type="EMBL" id="VFT98670.1"/>
    </source>
</evidence>
<comment type="similarity">
    <text evidence="1">Belongs to the AB hydrolase superfamily. AB hydrolase 2 family.</text>
</comment>
<dbReference type="InterPro" id="IPR050565">
    <property type="entry name" value="LYPA1-2/EST-like"/>
</dbReference>
<dbReference type="GO" id="GO:0005737">
    <property type="term" value="C:cytoplasm"/>
    <property type="evidence" value="ECO:0007669"/>
    <property type="project" value="TreeGrafter"/>
</dbReference>
<gene>
    <name evidence="5" type="primary">Aste57867_22002</name>
    <name evidence="4" type="ORF">As57867_021933</name>
    <name evidence="5" type="ORF">ASTE57867_22002</name>
</gene>
<organism evidence="5 6">
    <name type="scientific">Aphanomyces stellatus</name>
    <dbReference type="NCBI Taxonomy" id="120398"/>
    <lineage>
        <taxon>Eukaryota</taxon>
        <taxon>Sar</taxon>
        <taxon>Stramenopiles</taxon>
        <taxon>Oomycota</taxon>
        <taxon>Saprolegniomycetes</taxon>
        <taxon>Saprolegniales</taxon>
        <taxon>Verrucalvaceae</taxon>
        <taxon>Aphanomyces</taxon>
    </lineage>
</organism>
<dbReference type="Pfam" id="PF02230">
    <property type="entry name" value="Abhydrolase_2"/>
    <property type="match status" value="1"/>
</dbReference>
<dbReference type="SUPFAM" id="SSF53474">
    <property type="entry name" value="alpha/beta-Hydrolases"/>
    <property type="match status" value="1"/>
</dbReference>
<dbReference type="Proteomes" id="UP000332933">
    <property type="component" value="Unassembled WGS sequence"/>
</dbReference>
<evidence type="ECO:0000313" key="6">
    <source>
        <dbReference type="Proteomes" id="UP000332933"/>
    </source>
</evidence>
<dbReference type="PANTHER" id="PTHR10655">
    <property type="entry name" value="LYSOPHOSPHOLIPASE-RELATED"/>
    <property type="match status" value="1"/>
</dbReference>
<dbReference type="OrthoDB" id="2418081at2759"/>
<evidence type="ECO:0000313" key="4">
    <source>
        <dbReference type="EMBL" id="KAF0686216.1"/>
    </source>
</evidence>
<dbReference type="AlphaFoldDB" id="A0A485LJ34"/>
<dbReference type="GO" id="GO:0052689">
    <property type="term" value="F:carboxylic ester hydrolase activity"/>
    <property type="evidence" value="ECO:0007669"/>
    <property type="project" value="TreeGrafter"/>
</dbReference>
<dbReference type="EMBL" id="VJMH01007013">
    <property type="protein sequence ID" value="KAF0686216.1"/>
    <property type="molecule type" value="Genomic_DNA"/>
</dbReference>
<dbReference type="InterPro" id="IPR003140">
    <property type="entry name" value="PLipase/COase/thioEstase"/>
</dbReference>
<dbReference type="InterPro" id="IPR029058">
    <property type="entry name" value="AB_hydrolase_fold"/>
</dbReference>
<evidence type="ECO:0000256" key="2">
    <source>
        <dbReference type="ARBA" id="ARBA00022801"/>
    </source>
</evidence>
<name>A0A485LJ34_9STRA</name>
<proteinExistence type="inferred from homology"/>
<dbReference type="EMBL" id="CAADRA010007039">
    <property type="protein sequence ID" value="VFT98670.1"/>
    <property type="molecule type" value="Genomic_DNA"/>
</dbReference>
<evidence type="ECO:0000256" key="1">
    <source>
        <dbReference type="ARBA" id="ARBA00006499"/>
    </source>
</evidence>
<reference evidence="5 6" key="1">
    <citation type="submission" date="2019-03" db="EMBL/GenBank/DDBJ databases">
        <authorList>
            <person name="Gaulin E."/>
            <person name="Dumas B."/>
        </authorList>
    </citation>
    <scope>NUCLEOTIDE SEQUENCE [LARGE SCALE GENOMIC DNA]</scope>
    <source>
        <strain evidence="5">CBS 568.67</strain>
    </source>
</reference>
<reference evidence="4" key="2">
    <citation type="submission" date="2019-06" db="EMBL/GenBank/DDBJ databases">
        <title>Genomics analysis of Aphanomyces spp. identifies a new class of oomycete effector associated with host adaptation.</title>
        <authorList>
            <person name="Gaulin E."/>
        </authorList>
    </citation>
    <scope>NUCLEOTIDE SEQUENCE</scope>
    <source>
        <strain evidence="4">CBS 578.67</strain>
    </source>
</reference>